<keyword evidence="2" id="KW-0732">Signal</keyword>
<evidence type="ECO:0000256" key="1">
    <source>
        <dbReference type="SAM" id="Phobius"/>
    </source>
</evidence>
<proteinExistence type="predicted"/>
<reference evidence="3 4" key="1">
    <citation type="submission" date="2020-05" db="EMBL/GenBank/DDBJ databases">
        <authorList>
            <person name="Casaregola S."/>
            <person name="Devillers H."/>
            <person name="Grondin C."/>
        </authorList>
    </citation>
    <scope>NUCLEOTIDE SEQUENCE [LARGE SCALE GENOMIC DNA]</scope>
    <source>
        <strain evidence="3 4">CLIB 1767</strain>
    </source>
</reference>
<keyword evidence="1" id="KW-0472">Membrane</keyword>
<keyword evidence="4" id="KW-1185">Reference proteome</keyword>
<protein>
    <submittedName>
        <fullName evidence="3">Uncharacterized protein</fullName>
    </submittedName>
</protein>
<dbReference type="AlphaFoldDB" id="A0A8H2VJ61"/>
<sequence length="152" mass="17468">MMIVSFVGILLIFLFHVAVDGSKVVDEREMGCERRDSFLSVSTSYFVCNFAFFFFFYFFFSFFFFLLSECSFRVFSFMRVLKFTFVSLKCDRNRHFSTFLKLTPAGFSVWPERAAISASVFGSFYTAAEAGERKGILLTQLRSLLVMSAGVT</sequence>
<comment type="caution">
    <text evidence="3">The sequence shown here is derived from an EMBL/GenBank/DDBJ whole genome shotgun (WGS) entry which is preliminary data.</text>
</comment>
<evidence type="ECO:0000313" key="4">
    <source>
        <dbReference type="Proteomes" id="UP000644660"/>
    </source>
</evidence>
<accession>A0A8H2VJ61</accession>
<dbReference type="Proteomes" id="UP000644660">
    <property type="component" value="Unassembled WGS sequence"/>
</dbReference>
<dbReference type="EMBL" id="CAEFZW010000010">
    <property type="protein sequence ID" value="CAB4256535.1"/>
    <property type="molecule type" value="Genomic_DNA"/>
</dbReference>
<feature type="signal peptide" evidence="2">
    <location>
        <begin position="1"/>
        <end position="21"/>
    </location>
</feature>
<name>A0A8H2VJ61_9SACH</name>
<evidence type="ECO:0000313" key="3">
    <source>
        <dbReference type="EMBL" id="CAB4256535.1"/>
    </source>
</evidence>
<feature type="transmembrane region" description="Helical" evidence="1">
    <location>
        <begin position="44"/>
        <end position="67"/>
    </location>
</feature>
<feature type="chain" id="PRO_5034477065" evidence="2">
    <location>
        <begin position="22"/>
        <end position="152"/>
    </location>
</feature>
<gene>
    <name evidence="3" type="ORF">KABA2_10S01364</name>
</gene>
<evidence type="ECO:0000256" key="2">
    <source>
        <dbReference type="SAM" id="SignalP"/>
    </source>
</evidence>
<dbReference type="GeneID" id="64859617"/>
<organism evidence="3 4">
    <name type="scientific">Maudiozyma barnettii</name>
    <dbReference type="NCBI Taxonomy" id="61262"/>
    <lineage>
        <taxon>Eukaryota</taxon>
        <taxon>Fungi</taxon>
        <taxon>Dikarya</taxon>
        <taxon>Ascomycota</taxon>
        <taxon>Saccharomycotina</taxon>
        <taxon>Saccharomycetes</taxon>
        <taxon>Saccharomycetales</taxon>
        <taxon>Saccharomycetaceae</taxon>
        <taxon>Maudiozyma</taxon>
    </lineage>
</organism>
<dbReference type="RefSeq" id="XP_041408379.1">
    <property type="nucleotide sequence ID" value="XM_041552445.1"/>
</dbReference>
<keyword evidence="1" id="KW-1133">Transmembrane helix</keyword>
<keyword evidence="1" id="KW-0812">Transmembrane</keyword>